<evidence type="ECO:0000313" key="2">
    <source>
        <dbReference type="Proteomes" id="UP000654345"/>
    </source>
</evidence>
<organism evidence="1 2">
    <name type="scientific">Ktedonobacter robiniae</name>
    <dbReference type="NCBI Taxonomy" id="2778365"/>
    <lineage>
        <taxon>Bacteria</taxon>
        <taxon>Bacillati</taxon>
        <taxon>Chloroflexota</taxon>
        <taxon>Ktedonobacteria</taxon>
        <taxon>Ktedonobacterales</taxon>
        <taxon>Ktedonobacteraceae</taxon>
        <taxon>Ktedonobacter</taxon>
    </lineage>
</organism>
<evidence type="ECO:0000313" key="1">
    <source>
        <dbReference type="EMBL" id="GHO55773.1"/>
    </source>
</evidence>
<protein>
    <recommendedName>
        <fullName evidence="3">Peptidase S1 domain-containing protein</fullName>
    </recommendedName>
</protein>
<dbReference type="Proteomes" id="UP000654345">
    <property type="component" value="Unassembled WGS sequence"/>
</dbReference>
<accession>A0ABQ3UST5</accession>
<name>A0ABQ3UST5_9CHLR</name>
<proteinExistence type="predicted"/>
<comment type="caution">
    <text evidence="1">The sequence shown here is derived from an EMBL/GenBank/DDBJ whole genome shotgun (WGS) entry which is preliminary data.</text>
</comment>
<keyword evidence="2" id="KW-1185">Reference proteome</keyword>
<evidence type="ECO:0008006" key="3">
    <source>
        <dbReference type="Google" id="ProtNLM"/>
    </source>
</evidence>
<reference evidence="1 2" key="1">
    <citation type="journal article" date="2021" name="Int. J. Syst. Evol. Microbiol.">
        <title>Reticulibacter mediterranei gen. nov., sp. nov., within the new family Reticulibacteraceae fam. nov., and Ktedonospora formicarum gen. nov., sp. nov., Ktedonobacter robiniae sp. nov., Dictyobacter formicarum sp. nov. and Dictyobacter arantiisoli sp. nov., belonging to the class Ktedonobacteria.</title>
        <authorList>
            <person name="Yabe S."/>
            <person name="Zheng Y."/>
            <person name="Wang C.M."/>
            <person name="Sakai Y."/>
            <person name="Abe K."/>
            <person name="Yokota A."/>
            <person name="Donadio S."/>
            <person name="Cavaletti L."/>
            <person name="Monciardini P."/>
        </authorList>
    </citation>
    <scope>NUCLEOTIDE SEQUENCE [LARGE SCALE GENOMIC DNA]</scope>
    <source>
        <strain evidence="1 2">SOSP1-30</strain>
    </source>
</reference>
<gene>
    <name evidence="1" type="ORF">KSB_42480</name>
</gene>
<sequence>MELTLSSPLWQDRMTLSSRCLELIMDPINLVLCTKASLLSGNNTGKVFKIMGWGQVEDSAATHQGGLAGFVPGAHIDGISLLEPLGSFSILS</sequence>
<dbReference type="EMBL" id="BNJG01000002">
    <property type="protein sequence ID" value="GHO55773.1"/>
    <property type="molecule type" value="Genomic_DNA"/>
</dbReference>